<evidence type="ECO:0000313" key="2">
    <source>
        <dbReference type="EMBL" id="PJF18413.1"/>
    </source>
</evidence>
<protein>
    <submittedName>
        <fullName evidence="2">Uncharacterized protein</fullName>
    </submittedName>
</protein>
<reference evidence="2 3" key="1">
    <citation type="submission" date="2016-10" db="EMBL/GenBank/DDBJ databases">
        <title>The genome of Paramicrosporidium saccamoebae is the missing link in understanding Cryptomycota and Microsporidia evolution.</title>
        <authorList>
            <person name="Quandt C.A."/>
            <person name="Beaudet D."/>
            <person name="Corsaro D."/>
            <person name="Michel R."/>
            <person name="Corradi N."/>
            <person name="James T."/>
        </authorList>
    </citation>
    <scope>NUCLEOTIDE SEQUENCE [LARGE SCALE GENOMIC DNA]</scope>
    <source>
        <strain evidence="2 3">KSL3</strain>
    </source>
</reference>
<keyword evidence="1" id="KW-0732">Signal</keyword>
<proteinExistence type="predicted"/>
<dbReference type="AlphaFoldDB" id="A0A2H9TKX5"/>
<name>A0A2H9TKX5_9FUNG</name>
<dbReference type="EMBL" id="MTSL01000126">
    <property type="protein sequence ID" value="PJF18413.1"/>
    <property type="molecule type" value="Genomic_DNA"/>
</dbReference>
<evidence type="ECO:0000256" key="1">
    <source>
        <dbReference type="SAM" id="SignalP"/>
    </source>
</evidence>
<feature type="chain" id="PRO_5014170608" evidence="1">
    <location>
        <begin position="19"/>
        <end position="146"/>
    </location>
</feature>
<keyword evidence="3" id="KW-1185">Reference proteome</keyword>
<comment type="caution">
    <text evidence="2">The sequence shown here is derived from an EMBL/GenBank/DDBJ whole genome shotgun (WGS) entry which is preliminary data.</text>
</comment>
<evidence type="ECO:0000313" key="3">
    <source>
        <dbReference type="Proteomes" id="UP000240830"/>
    </source>
</evidence>
<gene>
    <name evidence="2" type="ORF">PSACC_01816</name>
</gene>
<dbReference type="Proteomes" id="UP000240830">
    <property type="component" value="Unassembled WGS sequence"/>
</dbReference>
<sequence length="146" mass="16926">MRFVFFFLALALLSFVEAVVDKRKPWRLGLPLDFLITSREAVRNRNRLQLRKALAVVLDQSKELVSRAENQALKHMAVKKAREEMFDIYDTSVAKHCSDEADMENKKKVVKDAWEVLALFLFRLDNTDMHNGCFTADIAFPSLIYD</sequence>
<feature type="signal peptide" evidence="1">
    <location>
        <begin position="1"/>
        <end position="18"/>
    </location>
</feature>
<organism evidence="2 3">
    <name type="scientific">Paramicrosporidium saccamoebae</name>
    <dbReference type="NCBI Taxonomy" id="1246581"/>
    <lineage>
        <taxon>Eukaryota</taxon>
        <taxon>Fungi</taxon>
        <taxon>Fungi incertae sedis</taxon>
        <taxon>Cryptomycota</taxon>
        <taxon>Cryptomycota incertae sedis</taxon>
        <taxon>Paramicrosporidium</taxon>
    </lineage>
</organism>
<accession>A0A2H9TKX5</accession>